<dbReference type="EMBL" id="QXFU01003367">
    <property type="protein sequence ID" value="KAE8975956.1"/>
    <property type="molecule type" value="Genomic_DNA"/>
</dbReference>
<feature type="region of interest" description="Disordered" evidence="1">
    <location>
        <begin position="1"/>
        <end position="64"/>
    </location>
</feature>
<feature type="compositionally biased region" description="Basic and acidic residues" evidence="1">
    <location>
        <begin position="28"/>
        <end position="45"/>
    </location>
</feature>
<keyword evidence="6" id="KW-1185">Reference proteome</keyword>
<name>A0A6A4CUJ7_9STRA</name>
<feature type="region of interest" description="Disordered" evidence="1">
    <location>
        <begin position="97"/>
        <end position="128"/>
    </location>
</feature>
<evidence type="ECO:0000313" key="3">
    <source>
        <dbReference type="EMBL" id="KAE8976624.1"/>
    </source>
</evidence>
<dbReference type="EMBL" id="QXFV01003453">
    <property type="protein sequence ID" value="KAE8976624.1"/>
    <property type="molecule type" value="Genomic_DNA"/>
</dbReference>
<dbReference type="EMBL" id="QXFT01002540">
    <property type="protein sequence ID" value="KAE9296675.1"/>
    <property type="molecule type" value="Genomic_DNA"/>
</dbReference>
<evidence type="ECO:0000313" key="4">
    <source>
        <dbReference type="EMBL" id="KAE9296675.1"/>
    </source>
</evidence>
<dbReference type="Proteomes" id="UP000429607">
    <property type="component" value="Unassembled WGS sequence"/>
</dbReference>
<proteinExistence type="predicted"/>
<protein>
    <submittedName>
        <fullName evidence="4">Uncharacterized protein</fullName>
    </submittedName>
</protein>
<organism evidence="4 6">
    <name type="scientific">Phytophthora rubi</name>
    <dbReference type="NCBI Taxonomy" id="129364"/>
    <lineage>
        <taxon>Eukaryota</taxon>
        <taxon>Sar</taxon>
        <taxon>Stramenopiles</taxon>
        <taxon>Oomycota</taxon>
        <taxon>Peronosporomycetes</taxon>
        <taxon>Peronosporales</taxon>
        <taxon>Peronosporaceae</taxon>
        <taxon>Phytophthora</taxon>
    </lineage>
</organism>
<evidence type="ECO:0000313" key="7">
    <source>
        <dbReference type="Proteomes" id="UP000435112"/>
    </source>
</evidence>
<dbReference type="Proteomes" id="UP000434957">
    <property type="component" value="Unassembled WGS sequence"/>
</dbReference>
<evidence type="ECO:0000313" key="6">
    <source>
        <dbReference type="Proteomes" id="UP000434957"/>
    </source>
</evidence>
<sequence length="128" mass="13870">MAAGCGQERRENTPGSGKQRRRRRKKKVAGDTMERHARVRAEDGASRAVQATSSDDQDEGLKSGDGAARRVCVAATNADQDEVSGRGDGAVRQVRVALRDEDKMERRQQSGDGGTWQAPAIPTTAEYE</sequence>
<evidence type="ECO:0000256" key="1">
    <source>
        <dbReference type="SAM" id="MobiDB-lite"/>
    </source>
</evidence>
<evidence type="ECO:0000313" key="5">
    <source>
        <dbReference type="Proteomes" id="UP000429607"/>
    </source>
</evidence>
<reference evidence="4 6" key="1">
    <citation type="submission" date="2018-08" db="EMBL/GenBank/DDBJ databases">
        <title>Genomic investigation of the strawberry pathogen Phytophthora fragariae indicates pathogenicity is determined by transcriptional variation in three key races.</title>
        <authorList>
            <person name="Adams T.M."/>
            <person name="Armitage A.D."/>
            <person name="Sobczyk M.K."/>
            <person name="Bates H.J."/>
            <person name="Dunwell J.M."/>
            <person name="Nellist C.F."/>
            <person name="Harrison R.J."/>
        </authorList>
    </citation>
    <scope>NUCLEOTIDE SEQUENCE [LARGE SCALE GENOMIC DNA]</scope>
    <source>
        <strain evidence="3 5">SCRP249</strain>
        <strain evidence="2 7">SCRP324</strain>
        <strain evidence="4 6">SCRP333</strain>
    </source>
</reference>
<evidence type="ECO:0000313" key="2">
    <source>
        <dbReference type="EMBL" id="KAE8975956.1"/>
    </source>
</evidence>
<comment type="caution">
    <text evidence="4">The sequence shown here is derived from an EMBL/GenBank/DDBJ whole genome shotgun (WGS) entry which is preliminary data.</text>
</comment>
<dbReference type="AlphaFoldDB" id="A0A6A4CUJ7"/>
<dbReference type="Proteomes" id="UP000435112">
    <property type="component" value="Unassembled WGS sequence"/>
</dbReference>
<feature type="compositionally biased region" description="Basic and acidic residues" evidence="1">
    <location>
        <begin position="97"/>
        <end position="109"/>
    </location>
</feature>
<feature type="compositionally biased region" description="Basic residues" evidence="1">
    <location>
        <begin position="18"/>
        <end position="27"/>
    </location>
</feature>
<gene>
    <name evidence="3" type="ORF">PR001_g25363</name>
    <name evidence="2" type="ORF">PR002_g25448</name>
    <name evidence="4" type="ORF">PR003_g23695</name>
</gene>
<accession>A0A6A4CUJ7</accession>